<gene>
    <name evidence="8" type="primary">radC</name>
    <name evidence="9" type="ORF">C8D82_14012</name>
    <name evidence="8" type="ORF">HF882_15905</name>
</gene>
<evidence type="ECO:0000313" key="8">
    <source>
        <dbReference type="EMBL" id="NMD88072.1"/>
    </source>
</evidence>
<evidence type="ECO:0000256" key="2">
    <source>
        <dbReference type="ARBA" id="ARBA00022723"/>
    </source>
</evidence>
<comment type="similarity">
    <text evidence="6">Belongs to the UPF0758 family.</text>
</comment>
<reference evidence="8 11" key="2">
    <citation type="submission" date="2020-04" db="EMBL/GenBank/DDBJ databases">
        <authorList>
            <person name="Hitch T.C.A."/>
            <person name="Wylensek D."/>
            <person name="Clavel T."/>
        </authorList>
    </citation>
    <scope>NUCLEOTIDE SEQUENCE [LARGE SCALE GENOMIC DNA]</scope>
    <source>
        <strain evidence="8 11">COR2-253-APC-1A</strain>
    </source>
</reference>
<evidence type="ECO:0000259" key="7">
    <source>
        <dbReference type="PROSITE" id="PS50249"/>
    </source>
</evidence>
<dbReference type="PROSITE" id="PS50249">
    <property type="entry name" value="MPN"/>
    <property type="match status" value="1"/>
</dbReference>
<dbReference type="GO" id="GO:0008237">
    <property type="term" value="F:metallopeptidase activity"/>
    <property type="evidence" value="ECO:0007669"/>
    <property type="project" value="UniProtKB-KW"/>
</dbReference>
<comment type="caution">
    <text evidence="9">The sequence shown here is derived from an EMBL/GenBank/DDBJ whole genome shotgun (WGS) entry which is preliminary data.</text>
</comment>
<evidence type="ECO:0000313" key="10">
    <source>
        <dbReference type="Proteomes" id="UP000245959"/>
    </source>
</evidence>
<feature type="domain" description="MPN" evidence="7">
    <location>
        <begin position="106"/>
        <end position="227"/>
    </location>
</feature>
<keyword evidence="2" id="KW-0479">Metal-binding</keyword>
<dbReference type="InterPro" id="IPR037518">
    <property type="entry name" value="MPN"/>
</dbReference>
<dbReference type="SUPFAM" id="SSF47781">
    <property type="entry name" value="RuvA domain 2-like"/>
    <property type="match status" value="1"/>
</dbReference>
<dbReference type="PANTHER" id="PTHR30471">
    <property type="entry name" value="DNA REPAIR PROTEIN RADC"/>
    <property type="match status" value="1"/>
</dbReference>
<evidence type="ECO:0000256" key="4">
    <source>
        <dbReference type="ARBA" id="ARBA00022833"/>
    </source>
</evidence>
<dbReference type="PANTHER" id="PTHR30471:SF3">
    <property type="entry name" value="UPF0758 PROTEIN YEES-RELATED"/>
    <property type="match status" value="1"/>
</dbReference>
<dbReference type="Proteomes" id="UP000576225">
    <property type="component" value="Unassembled WGS sequence"/>
</dbReference>
<dbReference type="Gene3D" id="3.40.140.10">
    <property type="entry name" value="Cytidine Deaminase, domain 2"/>
    <property type="match status" value="1"/>
</dbReference>
<dbReference type="RefSeq" id="WP_116885667.1">
    <property type="nucleotide sequence ID" value="NZ_CABMMC010000023.1"/>
</dbReference>
<dbReference type="GO" id="GO:0006508">
    <property type="term" value="P:proteolysis"/>
    <property type="evidence" value="ECO:0007669"/>
    <property type="project" value="UniProtKB-KW"/>
</dbReference>
<keyword evidence="10" id="KW-1185">Reference proteome</keyword>
<reference evidence="9 10" key="1">
    <citation type="submission" date="2018-04" db="EMBL/GenBank/DDBJ databases">
        <title>Genomic Encyclopedia of Type Strains, Phase IV (KMG-IV): sequencing the most valuable type-strain genomes for metagenomic binning, comparative biology and taxonomic classification.</title>
        <authorList>
            <person name="Goeker M."/>
        </authorList>
    </citation>
    <scope>NUCLEOTIDE SEQUENCE [LARGE SCALE GENOMIC DNA]</scope>
    <source>
        <strain evidence="9 10">DSM 14823</strain>
    </source>
</reference>
<protein>
    <submittedName>
        <fullName evidence="9">DNA repair protein RadC</fullName>
    </submittedName>
</protein>
<dbReference type="Pfam" id="PF04002">
    <property type="entry name" value="RadC"/>
    <property type="match status" value="1"/>
</dbReference>
<dbReference type="EMBL" id="QEKH01000040">
    <property type="protein sequence ID" value="PVY35605.1"/>
    <property type="molecule type" value="Genomic_DNA"/>
</dbReference>
<evidence type="ECO:0000256" key="1">
    <source>
        <dbReference type="ARBA" id="ARBA00022670"/>
    </source>
</evidence>
<organism evidence="9 10">
    <name type="scientific">Victivallis vadensis</name>
    <dbReference type="NCBI Taxonomy" id="172901"/>
    <lineage>
        <taxon>Bacteria</taxon>
        <taxon>Pseudomonadati</taxon>
        <taxon>Lentisphaerota</taxon>
        <taxon>Lentisphaeria</taxon>
        <taxon>Victivallales</taxon>
        <taxon>Victivallaceae</taxon>
        <taxon>Victivallis</taxon>
    </lineage>
</organism>
<dbReference type="InterPro" id="IPR001405">
    <property type="entry name" value="UPF0758"/>
</dbReference>
<dbReference type="InterPro" id="IPR046778">
    <property type="entry name" value="UPF0758_N"/>
</dbReference>
<dbReference type="InterPro" id="IPR010994">
    <property type="entry name" value="RuvA_2-like"/>
</dbReference>
<dbReference type="NCBIfam" id="TIGR00608">
    <property type="entry name" value="radc"/>
    <property type="match status" value="1"/>
</dbReference>
<dbReference type="NCBIfam" id="NF000642">
    <property type="entry name" value="PRK00024.1"/>
    <property type="match status" value="1"/>
</dbReference>
<dbReference type="CDD" id="cd08071">
    <property type="entry name" value="MPN_DUF2466"/>
    <property type="match status" value="1"/>
</dbReference>
<evidence type="ECO:0000256" key="6">
    <source>
        <dbReference type="RuleBase" id="RU003797"/>
    </source>
</evidence>
<dbReference type="Gene3D" id="1.10.150.20">
    <property type="entry name" value="5' to 3' exonuclease, C-terminal subdomain"/>
    <property type="match status" value="1"/>
</dbReference>
<evidence type="ECO:0000313" key="9">
    <source>
        <dbReference type="EMBL" id="PVY35605.1"/>
    </source>
</evidence>
<keyword evidence="3" id="KW-0378">Hydrolase</keyword>
<keyword evidence="5" id="KW-0482">Metalloprotease</keyword>
<dbReference type="OrthoDB" id="9804482at2"/>
<evidence type="ECO:0000256" key="3">
    <source>
        <dbReference type="ARBA" id="ARBA00022801"/>
    </source>
</evidence>
<accession>A0A2U1AGT9</accession>
<evidence type="ECO:0000256" key="5">
    <source>
        <dbReference type="ARBA" id="ARBA00023049"/>
    </source>
</evidence>
<dbReference type="InterPro" id="IPR025657">
    <property type="entry name" value="RadC_JAB"/>
</dbReference>
<sequence>MATAPKNPNSGHRKRLRERFLRAGLEGLQDYEAIELVLTFAIPRHDVKPLAKQLLEHYGSLEKLLDATPAELLDQHGLGEAAVTLLALHKQLCTKYLEQKARDVDVLDNTTKIVNFLRMKLGGGKKETFMVLFLNAQNHLLCFDVIPGTVDRATVYAREVLEKAINTKATAVILAHNHPTGICEPSPADIKLTNTIRQVLQPVGILLHDHIIVAPSCYFSFASRRML</sequence>
<proteinExistence type="inferred from homology"/>
<keyword evidence="1" id="KW-0645">Protease</keyword>
<dbReference type="Pfam" id="PF20582">
    <property type="entry name" value="UPF0758_N"/>
    <property type="match status" value="1"/>
</dbReference>
<dbReference type="GO" id="GO:0046872">
    <property type="term" value="F:metal ion binding"/>
    <property type="evidence" value="ECO:0007669"/>
    <property type="project" value="UniProtKB-KW"/>
</dbReference>
<dbReference type="EMBL" id="JABAEW010000036">
    <property type="protein sequence ID" value="NMD88072.1"/>
    <property type="molecule type" value="Genomic_DNA"/>
</dbReference>
<dbReference type="Proteomes" id="UP000245959">
    <property type="component" value="Unassembled WGS sequence"/>
</dbReference>
<dbReference type="AlphaFoldDB" id="A0A2U1AGT9"/>
<dbReference type="GeneID" id="78296935"/>
<keyword evidence="4" id="KW-0862">Zinc</keyword>
<name>A0A2U1AGT9_9BACT</name>
<evidence type="ECO:0000313" key="11">
    <source>
        <dbReference type="Proteomes" id="UP000576225"/>
    </source>
</evidence>